<accession>A0A834DST6</accession>
<organism evidence="1 2">
    <name type="scientific">Phyllostomus discolor</name>
    <name type="common">pale spear-nosed bat</name>
    <dbReference type="NCBI Taxonomy" id="89673"/>
    <lineage>
        <taxon>Eukaryota</taxon>
        <taxon>Metazoa</taxon>
        <taxon>Chordata</taxon>
        <taxon>Craniata</taxon>
        <taxon>Vertebrata</taxon>
        <taxon>Euteleostomi</taxon>
        <taxon>Mammalia</taxon>
        <taxon>Eutheria</taxon>
        <taxon>Laurasiatheria</taxon>
        <taxon>Chiroptera</taxon>
        <taxon>Yangochiroptera</taxon>
        <taxon>Phyllostomidae</taxon>
        <taxon>Phyllostominae</taxon>
        <taxon>Phyllostomus</taxon>
    </lineage>
</organism>
<evidence type="ECO:0000313" key="2">
    <source>
        <dbReference type="Proteomes" id="UP000664940"/>
    </source>
</evidence>
<comment type="caution">
    <text evidence="1">The sequence shown here is derived from an EMBL/GenBank/DDBJ whole genome shotgun (WGS) entry which is preliminary data.</text>
</comment>
<dbReference type="EMBL" id="JABVXQ010000008">
    <property type="protein sequence ID" value="KAF6094780.1"/>
    <property type="molecule type" value="Genomic_DNA"/>
</dbReference>
<gene>
    <name evidence="1" type="ORF">HJG60_011875</name>
</gene>
<sequence length="120" mass="13413">MPGFAGQVPSGGCSKGNHTLMFLSLSFSPLSLSKNKINKIFFKNEANNTYLIAAVRTKWEKPMKCQIHSRCSISIVFNHAGSYLDGFIVEKFAFVLITFFMLSISQNPLPISFSCLYFLS</sequence>
<dbReference type="AlphaFoldDB" id="A0A834DST6"/>
<proteinExistence type="predicted"/>
<name>A0A834DST6_9CHIR</name>
<protein>
    <submittedName>
        <fullName evidence="1">Uncharacterized protein</fullName>
    </submittedName>
</protein>
<reference evidence="1 2" key="1">
    <citation type="journal article" date="2020" name="Nature">
        <title>Six reference-quality genomes reveal evolution of bat adaptations.</title>
        <authorList>
            <person name="Jebb D."/>
            <person name="Huang Z."/>
            <person name="Pippel M."/>
            <person name="Hughes G.M."/>
            <person name="Lavrichenko K."/>
            <person name="Devanna P."/>
            <person name="Winkler S."/>
            <person name="Jermiin L.S."/>
            <person name="Skirmuntt E.C."/>
            <person name="Katzourakis A."/>
            <person name="Burkitt-Gray L."/>
            <person name="Ray D.A."/>
            <person name="Sullivan K.A.M."/>
            <person name="Roscito J.G."/>
            <person name="Kirilenko B.M."/>
            <person name="Davalos L.M."/>
            <person name="Corthals A.P."/>
            <person name="Power M.L."/>
            <person name="Jones G."/>
            <person name="Ransome R.D."/>
            <person name="Dechmann D.K.N."/>
            <person name="Locatelli A.G."/>
            <person name="Puechmaille S.J."/>
            <person name="Fedrigo O."/>
            <person name="Jarvis E.D."/>
            <person name="Hiller M."/>
            <person name="Vernes S.C."/>
            <person name="Myers E.W."/>
            <person name="Teeling E.C."/>
        </authorList>
    </citation>
    <scope>NUCLEOTIDE SEQUENCE [LARGE SCALE GENOMIC DNA]</scope>
    <source>
        <strain evidence="1">Bat1K_MPI-CBG_1</strain>
    </source>
</reference>
<dbReference type="Proteomes" id="UP000664940">
    <property type="component" value="Unassembled WGS sequence"/>
</dbReference>
<evidence type="ECO:0000313" key="1">
    <source>
        <dbReference type="EMBL" id="KAF6094780.1"/>
    </source>
</evidence>